<dbReference type="InterPro" id="IPR007272">
    <property type="entry name" value="Sulf_transp_TsuA/YedE"/>
</dbReference>
<keyword evidence="1" id="KW-0472">Membrane</keyword>
<protein>
    <recommendedName>
        <fullName evidence="4">Sulphur transport domain-containing protein</fullName>
    </recommendedName>
</protein>
<gene>
    <name evidence="2" type="ORF">NEF87_001905</name>
</gene>
<feature type="transmembrane region" description="Helical" evidence="1">
    <location>
        <begin position="110"/>
        <end position="130"/>
    </location>
</feature>
<feature type="transmembrane region" description="Helical" evidence="1">
    <location>
        <begin position="18"/>
        <end position="36"/>
    </location>
</feature>
<accession>A0ABY6HQD4</accession>
<proteinExistence type="predicted"/>
<dbReference type="EMBL" id="CP104013">
    <property type="protein sequence ID" value="UYP45620.1"/>
    <property type="molecule type" value="Genomic_DNA"/>
</dbReference>
<reference evidence="2" key="1">
    <citation type="submission" date="2022-09" db="EMBL/GenBank/DDBJ databases">
        <title>Actin cytoskeleton and complex cell architecture in an #Asgard archaeon.</title>
        <authorList>
            <person name="Ponce Toledo R.I."/>
            <person name="Schleper C."/>
            <person name="Rodrigues Oliveira T."/>
            <person name="Wollweber F."/>
            <person name="Xu J."/>
            <person name="Rittmann S."/>
            <person name="Klingl A."/>
            <person name="Pilhofer M."/>
        </authorList>
    </citation>
    <scope>NUCLEOTIDE SEQUENCE</scope>
    <source>
        <strain evidence="2">B-35</strain>
    </source>
</reference>
<organism evidence="2 3">
    <name type="scientific">Candidatus Lokiarchaeum ossiferum</name>
    <dbReference type="NCBI Taxonomy" id="2951803"/>
    <lineage>
        <taxon>Archaea</taxon>
        <taxon>Promethearchaeati</taxon>
        <taxon>Promethearchaeota</taxon>
        <taxon>Promethearchaeia</taxon>
        <taxon>Promethearchaeales</taxon>
        <taxon>Promethearchaeaceae</taxon>
        <taxon>Candidatus Lokiarchaeum</taxon>
    </lineage>
</organism>
<dbReference type="Pfam" id="PF04143">
    <property type="entry name" value="Sulf_transp"/>
    <property type="match status" value="1"/>
</dbReference>
<evidence type="ECO:0008006" key="4">
    <source>
        <dbReference type="Google" id="ProtNLM"/>
    </source>
</evidence>
<feature type="transmembrane region" description="Helical" evidence="1">
    <location>
        <begin position="78"/>
        <end position="98"/>
    </location>
</feature>
<sequence length="177" mass="18834">MVSEDSTSKLKKIIRNPIFLGCIIGFLAAVTQALLIGAGGPEAYGFCVACHTRDLVNDIINLIVGEPVLGVAPISQNAIFAVLTIIGVMIGAFISAKVNKEFKIKKSSLGSYLIYLLGGILVLIFALLLGACPYRAALRFGYGDMVALIGILAMALGVFVGVKIILKRMENQMEEEA</sequence>
<keyword evidence="1" id="KW-0812">Transmembrane</keyword>
<feature type="transmembrane region" description="Helical" evidence="1">
    <location>
        <begin position="145"/>
        <end position="166"/>
    </location>
</feature>
<keyword evidence="1" id="KW-1133">Transmembrane helix</keyword>
<evidence type="ECO:0000313" key="2">
    <source>
        <dbReference type="EMBL" id="UYP45620.1"/>
    </source>
</evidence>
<keyword evidence="3" id="KW-1185">Reference proteome</keyword>
<evidence type="ECO:0000313" key="3">
    <source>
        <dbReference type="Proteomes" id="UP001208689"/>
    </source>
</evidence>
<dbReference type="Proteomes" id="UP001208689">
    <property type="component" value="Chromosome"/>
</dbReference>
<name>A0ABY6HQD4_9ARCH</name>
<evidence type="ECO:0000256" key="1">
    <source>
        <dbReference type="SAM" id="Phobius"/>
    </source>
</evidence>